<sequence>MGFVAWGNVFLHKEEENQSDEDVHMAEPVREASPSTAGPSSILASSTFLMDEYFANISKQMKDMSLAHQASFDEIIEMQQTHYDYVTERFQDFDTRLDNIEGHLSLQPPDYPPSPPF</sequence>
<feature type="region of interest" description="Disordered" evidence="1">
    <location>
        <begin position="15"/>
        <end position="40"/>
    </location>
</feature>
<proteinExistence type="predicted"/>
<accession>A0A0L9TC96</accession>
<evidence type="ECO:0000256" key="1">
    <source>
        <dbReference type="SAM" id="MobiDB-lite"/>
    </source>
</evidence>
<evidence type="ECO:0000313" key="3">
    <source>
        <dbReference type="Proteomes" id="UP000053144"/>
    </source>
</evidence>
<gene>
    <name evidence="2" type="ORF">LR48_Vigan511s006300</name>
</gene>
<organism evidence="2 3">
    <name type="scientific">Phaseolus angularis</name>
    <name type="common">Azuki bean</name>
    <name type="synonym">Vigna angularis</name>
    <dbReference type="NCBI Taxonomy" id="3914"/>
    <lineage>
        <taxon>Eukaryota</taxon>
        <taxon>Viridiplantae</taxon>
        <taxon>Streptophyta</taxon>
        <taxon>Embryophyta</taxon>
        <taxon>Tracheophyta</taxon>
        <taxon>Spermatophyta</taxon>
        <taxon>Magnoliopsida</taxon>
        <taxon>eudicotyledons</taxon>
        <taxon>Gunneridae</taxon>
        <taxon>Pentapetalae</taxon>
        <taxon>rosids</taxon>
        <taxon>fabids</taxon>
        <taxon>Fabales</taxon>
        <taxon>Fabaceae</taxon>
        <taxon>Papilionoideae</taxon>
        <taxon>50 kb inversion clade</taxon>
        <taxon>NPAAA clade</taxon>
        <taxon>indigoferoid/millettioid clade</taxon>
        <taxon>Phaseoleae</taxon>
        <taxon>Vigna</taxon>
    </lineage>
</organism>
<dbReference type="Proteomes" id="UP000053144">
    <property type="component" value="Unassembled WGS sequence"/>
</dbReference>
<feature type="compositionally biased region" description="Basic and acidic residues" evidence="1">
    <location>
        <begin position="15"/>
        <end position="30"/>
    </location>
</feature>
<protein>
    <submittedName>
        <fullName evidence="2">Uncharacterized protein</fullName>
    </submittedName>
</protein>
<evidence type="ECO:0000313" key="2">
    <source>
        <dbReference type="EMBL" id="KOM28240.1"/>
    </source>
</evidence>
<name>A0A0L9TC96_PHAAN</name>
<reference evidence="3" key="1">
    <citation type="journal article" date="2015" name="Proc. Natl. Acad. Sci. U.S.A.">
        <title>Genome sequencing of adzuki bean (Vigna angularis) provides insight into high starch and low fat accumulation and domestication.</title>
        <authorList>
            <person name="Yang K."/>
            <person name="Tian Z."/>
            <person name="Chen C."/>
            <person name="Luo L."/>
            <person name="Zhao B."/>
            <person name="Wang Z."/>
            <person name="Yu L."/>
            <person name="Li Y."/>
            <person name="Sun Y."/>
            <person name="Li W."/>
            <person name="Chen Y."/>
            <person name="Li Y."/>
            <person name="Zhang Y."/>
            <person name="Ai D."/>
            <person name="Zhao J."/>
            <person name="Shang C."/>
            <person name="Ma Y."/>
            <person name="Wu B."/>
            <person name="Wang M."/>
            <person name="Gao L."/>
            <person name="Sun D."/>
            <person name="Zhang P."/>
            <person name="Guo F."/>
            <person name="Wang W."/>
            <person name="Li Y."/>
            <person name="Wang J."/>
            <person name="Varshney R.K."/>
            <person name="Wang J."/>
            <person name="Ling H.Q."/>
            <person name="Wan P."/>
        </authorList>
    </citation>
    <scope>NUCLEOTIDE SEQUENCE</scope>
    <source>
        <strain evidence="3">cv. Jingnong 6</strain>
    </source>
</reference>
<dbReference type="Gramene" id="KOM28240">
    <property type="protein sequence ID" value="KOM28240"/>
    <property type="gene ID" value="LR48_Vigan511s006300"/>
</dbReference>
<dbReference type="EMBL" id="KQ258419">
    <property type="protein sequence ID" value="KOM28240.1"/>
    <property type="molecule type" value="Genomic_DNA"/>
</dbReference>
<dbReference type="AlphaFoldDB" id="A0A0L9TC96"/>